<accession>C6RGI1</accession>
<keyword evidence="2" id="KW-1185">Reference proteome</keyword>
<proteinExistence type="predicted"/>
<reference evidence="1 2" key="1">
    <citation type="submission" date="2009-07" db="EMBL/GenBank/DDBJ databases">
        <authorList>
            <person name="Madupu R."/>
            <person name="Sebastian Y."/>
            <person name="Durkin A.S."/>
            <person name="Torralba M."/>
            <person name="Methe B."/>
            <person name="Sutton G.G."/>
            <person name="Strausberg R.L."/>
            <person name="Nelson K.E."/>
        </authorList>
    </citation>
    <scope>NUCLEOTIDE SEQUENCE [LARGE SCALE GENOMIC DNA]</scope>
    <source>
        <strain evidence="1 2">RM3277</strain>
    </source>
</reference>
<dbReference type="Proteomes" id="UP000003107">
    <property type="component" value="Unassembled WGS sequence"/>
</dbReference>
<sequence>MSRFVNLSSNLTCILNLNSNFNAQILLPSSPNPYRFGANHGFKTDRNIHGKKSKFNQIYAKQGSLTKIRVKFIILEPKFKLLKLILMYNISLSKIIKISNLRSKNGRDRSKG</sequence>
<dbReference type="AlphaFoldDB" id="C6RGI1"/>
<protein>
    <submittedName>
        <fullName evidence="1">Uncharacterized protein</fullName>
    </submittedName>
</protein>
<dbReference type="EMBL" id="ACVQ01000019">
    <property type="protein sequence ID" value="EET79531.1"/>
    <property type="molecule type" value="Genomic_DNA"/>
</dbReference>
<name>C6RGI1_9BACT</name>
<gene>
    <name evidence="1" type="ORF">CAMSH0001_0635</name>
</gene>
<comment type="caution">
    <text evidence="1">The sequence shown here is derived from an EMBL/GenBank/DDBJ whole genome shotgun (WGS) entry which is preliminary data.</text>
</comment>
<evidence type="ECO:0000313" key="2">
    <source>
        <dbReference type="Proteomes" id="UP000003107"/>
    </source>
</evidence>
<organism evidence="1 2">
    <name type="scientific">Campylobacter showae RM3277</name>
    <dbReference type="NCBI Taxonomy" id="553219"/>
    <lineage>
        <taxon>Bacteria</taxon>
        <taxon>Pseudomonadati</taxon>
        <taxon>Campylobacterota</taxon>
        <taxon>Epsilonproteobacteria</taxon>
        <taxon>Campylobacterales</taxon>
        <taxon>Campylobacteraceae</taxon>
        <taxon>Campylobacter</taxon>
    </lineage>
</organism>
<evidence type="ECO:0000313" key="1">
    <source>
        <dbReference type="EMBL" id="EET79531.1"/>
    </source>
</evidence>
<dbReference type="STRING" id="553219.CAMSH0001_0635"/>